<dbReference type="SUPFAM" id="SSF143800">
    <property type="entry name" value="L28p-like"/>
    <property type="match status" value="1"/>
</dbReference>
<reference evidence="5 6" key="1">
    <citation type="submission" date="2019-08" db="EMBL/GenBank/DDBJ databases">
        <title>Highly reduced genomes of protist endosymbionts show evolutionary convergence.</title>
        <authorList>
            <person name="George E."/>
            <person name="Husnik F."/>
            <person name="Tashyreva D."/>
            <person name="Prokopchuk G."/>
            <person name="Horak A."/>
            <person name="Kwong W.K."/>
            <person name="Lukes J."/>
            <person name="Keeling P.J."/>
        </authorList>
    </citation>
    <scope>NUCLEOTIDE SEQUENCE [LARGE SCALE GENOMIC DNA]</scope>
    <source>
        <strain evidence="5">1604LC</strain>
    </source>
</reference>
<dbReference type="PANTHER" id="PTHR13528">
    <property type="entry name" value="39S RIBOSOMAL PROTEIN L28, MITOCHONDRIAL"/>
    <property type="match status" value="1"/>
</dbReference>
<dbReference type="OrthoDB" id="9805609at2"/>
<dbReference type="PANTHER" id="PTHR13528:SF2">
    <property type="entry name" value="LARGE RIBOSOMAL SUBUNIT PROTEIN BL28M"/>
    <property type="match status" value="1"/>
</dbReference>
<evidence type="ECO:0000256" key="3">
    <source>
        <dbReference type="ARBA" id="ARBA00023274"/>
    </source>
</evidence>
<keyword evidence="3 4" id="KW-0687">Ribonucleoprotein</keyword>
<dbReference type="GO" id="GO:0006412">
    <property type="term" value="P:translation"/>
    <property type="evidence" value="ECO:0007669"/>
    <property type="project" value="UniProtKB-UniRule"/>
</dbReference>
<dbReference type="InterPro" id="IPR034704">
    <property type="entry name" value="Ribosomal_bL28/bL31-like_sf"/>
</dbReference>
<dbReference type="HAMAP" id="MF_00373">
    <property type="entry name" value="Ribosomal_bL28"/>
    <property type="match status" value="1"/>
</dbReference>
<comment type="similarity">
    <text evidence="1 4">Belongs to the bacterial ribosomal protein bL28 family.</text>
</comment>
<keyword evidence="6" id="KW-1185">Reference proteome</keyword>
<dbReference type="InterPro" id="IPR037147">
    <property type="entry name" value="Ribosomal_bL28_sf"/>
</dbReference>
<dbReference type="Proteomes" id="UP000325004">
    <property type="component" value="Chromosome"/>
</dbReference>
<evidence type="ECO:0000313" key="5">
    <source>
        <dbReference type="EMBL" id="QEK38344.1"/>
    </source>
</evidence>
<dbReference type="GO" id="GO:0005840">
    <property type="term" value="C:ribosome"/>
    <property type="evidence" value="ECO:0007669"/>
    <property type="project" value="UniProtKB-KW"/>
</dbReference>
<evidence type="ECO:0000256" key="1">
    <source>
        <dbReference type="ARBA" id="ARBA00008760"/>
    </source>
</evidence>
<dbReference type="RefSeq" id="WP_148971460.1">
    <property type="nucleotide sequence ID" value="NZ_CP043316.1"/>
</dbReference>
<evidence type="ECO:0000256" key="4">
    <source>
        <dbReference type="HAMAP-Rule" id="MF_00373"/>
    </source>
</evidence>
<dbReference type="GO" id="GO:0003735">
    <property type="term" value="F:structural constituent of ribosome"/>
    <property type="evidence" value="ECO:0007669"/>
    <property type="project" value="InterPro"/>
</dbReference>
<evidence type="ECO:0000256" key="2">
    <source>
        <dbReference type="ARBA" id="ARBA00022980"/>
    </source>
</evidence>
<dbReference type="InterPro" id="IPR026569">
    <property type="entry name" value="Ribosomal_bL28"/>
</dbReference>
<dbReference type="EMBL" id="CP043316">
    <property type="protein sequence ID" value="QEK38344.1"/>
    <property type="molecule type" value="Genomic_DNA"/>
</dbReference>
<dbReference type="KEGG" id="cpri:FZC34_00170"/>
<dbReference type="Pfam" id="PF00830">
    <property type="entry name" value="Ribosomal_L28"/>
    <property type="match status" value="1"/>
</dbReference>
<name>A0A5C0UH30_9PROT</name>
<protein>
    <recommendedName>
        <fullName evidence="4">Large ribosomal subunit protein bL28</fullName>
    </recommendedName>
</protein>
<dbReference type="Gene3D" id="2.30.170.40">
    <property type="entry name" value="Ribosomal protein L28/L24"/>
    <property type="match status" value="1"/>
</dbReference>
<organism evidence="5 6">
    <name type="scientific">Candidatus Cytomitobacter primus</name>
    <dbReference type="NCBI Taxonomy" id="2066024"/>
    <lineage>
        <taxon>Bacteria</taxon>
        <taxon>Pseudomonadati</taxon>
        <taxon>Pseudomonadota</taxon>
        <taxon>Alphaproteobacteria</taxon>
        <taxon>Holosporales</taxon>
        <taxon>Holosporaceae</taxon>
        <taxon>Candidatus Cytomitobacter</taxon>
    </lineage>
</organism>
<accession>A0A5C0UH30</accession>
<proteinExistence type="inferred from homology"/>
<gene>
    <name evidence="4" type="primary">rpmB</name>
    <name evidence="5" type="ORF">FZC34_00170</name>
</gene>
<keyword evidence="2 4" id="KW-0689">Ribosomal protein</keyword>
<dbReference type="GO" id="GO:1990904">
    <property type="term" value="C:ribonucleoprotein complex"/>
    <property type="evidence" value="ECO:0007669"/>
    <property type="project" value="UniProtKB-KW"/>
</dbReference>
<sequence>MRDCLITGYRIQFGHNVSHANNKTRRIFLANVHSKYILSEKMGKVKVSISHRGERTLDKYGGLDQFLLNAKNRRLTVDAKVLKRKLAKQTAKQLKKAQA</sequence>
<dbReference type="AlphaFoldDB" id="A0A5C0UH30"/>
<evidence type="ECO:0000313" key="6">
    <source>
        <dbReference type="Proteomes" id="UP000325004"/>
    </source>
</evidence>